<dbReference type="Proteomes" id="UP000634134">
    <property type="component" value="Unassembled WGS sequence"/>
</dbReference>
<dbReference type="PROSITE" id="PS51257">
    <property type="entry name" value="PROKAR_LIPOPROTEIN"/>
    <property type="match status" value="1"/>
</dbReference>
<keyword evidence="3" id="KW-1185">Reference proteome</keyword>
<feature type="chain" id="PRO_5045086652" description="Lipoprotein" evidence="1">
    <location>
        <begin position="19"/>
        <end position="214"/>
    </location>
</feature>
<organism evidence="2 3">
    <name type="scientific">Dyadobacter subterraneus</name>
    <dbReference type="NCBI Taxonomy" id="2773304"/>
    <lineage>
        <taxon>Bacteria</taxon>
        <taxon>Pseudomonadati</taxon>
        <taxon>Bacteroidota</taxon>
        <taxon>Cytophagia</taxon>
        <taxon>Cytophagales</taxon>
        <taxon>Spirosomataceae</taxon>
        <taxon>Dyadobacter</taxon>
    </lineage>
</organism>
<feature type="signal peptide" evidence="1">
    <location>
        <begin position="1"/>
        <end position="18"/>
    </location>
</feature>
<gene>
    <name evidence="2" type="ORF">IEE83_01305</name>
</gene>
<keyword evidence="1" id="KW-0732">Signal</keyword>
<evidence type="ECO:0000256" key="1">
    <source>
        <dbReference type="SAM" id="SignalP"/>
    </source>
</evidence>
<name>A0ABR9W4Y7_9BACT</name>
<protein>
    <recommendedName>
        <fullName evidence="4">Lipoprotein</fullName>
    </recommendedName>
</protein>
<accession>A0ABR9W4Y7</accession>
<reference evidence="3" key="1">
    <citation type="submission" date="2023-07" db="EMBL/GenBank/DDBJ databases">
        <title>Dyadobacter sp. nov 'subterranea' isolated from contaminted grondwater.</title>
        <authorList>
            <person name="Szabo I."/>
            <person name="Al-Omari J."/>
            <person name="Szerdahelyi S.G."/>
            <person name="Rado J."/>
        </authorList>
    </citation>
    <scope>NUCLEOTIDE SEQUENCE [LARGE SCALE GENOMIC DNA]</scope>
    <source>
        <strain evidence="3">UP-52</strain>
    </source>
</reference>
<proteinExistence type="predicted"/>
<comment type="caution">
    <text evidence="2">The sequence shown here is derived from an EMBL/GenBank/DDBJ whole genome shotgun (WGS) entry which is preliminary data.</text>
</comment>
<sequence>MKPSLCLLYILFFLSVTLSCTNEKQEPELKKAALTKEEALNLVQSQILYVTKIERKSGNETVDLTNLPAFDAYRKSVFFLFRQGYILIYSGSEIPNTKFPSTAKTFSFSVKIPLPLNLEYYWDDVAGTIVTKSYVGSSTIPIPFENPAKLDLASIISYTTLEAAQAAPTPPSLKFTVDLTDPKLGPVTYSYTLKPVWSYEKVGDISNYYNFVVF</sequence>
<evidence type="ECO:0000313" key="3">
    <source>
        <dbReference type="Proteomes" id="UP000634134"/>
    </source>
</evidence>
<dbReference type="EMBL" id="JACYGY010000001">
    <property type="protein sequence ID" value="MBE9460508.1"/>
    <property type="molecule type" value="Genomic_DNA"/>
</dbReference>
<evidence type="ECO:0000313" key="2">
    <source>
        <dbReference type="EMBL" id="MBE9460508.1"/>
    </source>
</evidence>
<dbReference type="RefSeq" id="WP_194118841.1">
    <property type="nucleotide sequence ID" value="NZ_JACYGY010000001.1"/>
</dbReference>
<evidence type="ECO:0008006" key="4">
    <source>
        <dbReference type="Google" id="ProtNLM"/>
    </source>
</evidence>